<gene>
    <name evidence="7" type="ORF">E5162_03630</name>
</gene>
<reference evidence="7 8" key="1">
    <citation type="journal article" date="2013" name="Int. J. Syst. Evol. Microbiol.">
        <title>Marinicauda pacifica gen. nov., sp. nov., a prosthecate alphaproteobacterium of the family Hyphomonadaceae isolated from deep seawater.</title>
        <authorList>
            <person name="Zhang X.Y."/>
            <person name="Li G.W."/>
            <person name="Wang C.S."/>
            <person name="Zhang Y.J."/>
            <person name="Xu X.W."/>
            <person name="Li H."/>
            <person name="Liu A."/>
            <person name="Liu C."/>
            <person name="Xie B.B."/>
            <person name="Qin Q.L."/>
            <person name="Xu Z."/>
            <person name="Chen X.L."/>
            <person name="Zhou B.C."/>
            <person name="Zhang Y.Z."/>
        </authorList>
    </citation>
    <scope>NUCLEOTIDE SEQUENCE [LARGE SCALE GENOMIC DNA]</scope>
    <source>
        <strain evidence="7 8">P-1 km-3</strain>
    </source>
</reference>
<evidence type="ECO:0000259" key="6">
    <source>
        <dbReference type="PROSITE" id="PS51352"/>
    </source>
</evidence>
<comment type="caution">
    <text evidence="7">The sequence shown here is derived from an EMBL/GenBank/DDBJ whole genome shotgun (WGS) entry which is preliminary data.</text>
</comment>
<feature type="domain" description="Thioredoxin" evidence="6">
    <location>
        <begin position="58"/>
        <end position="247"/>
    </location>
</feature>
<dbReference type="RefSeq" id="WP_135943574.1">
    <property type="nucleotide sequence ID" value="NZ_BMEI01000001.1"/>
</dbReference>
<dbReference type="InterPro" id="IPR036249">
    <property type="entry name" value="Thioredoxin-like_sf"/>
</dbReference>
<sequence length="248" mass="27125">MRSLFAGLFALGLVACGQGAQDAQAQDGNWTQDELEELVHAYIVNNPEVIEEALIELQRRARQREQSSLFENVENSSAALFEDPRDPVAGPDDAAVTIVEFFDYKCGFCRRSHEWVTDVLDEHGDQVRFVFKEFPVLGPESVEASRAALAVWRTQPERYLAFHDAMMGSSGPLPSARIDDLAEDSGVNVETMRTEMESEAVSDHIAEIRALAQNIGITGTPFFIVGDAVIPGADIAGLERALGEALGD</sequence>
<keyword evidence="1 5" id="KW-0732">Signal</keyword>
<dbReference type="Proteomes" id="UP000305451">
    <property type="component" value="Unassembled WGS sequence"/>
</dbReference>
<dbReference type="PANTHER" id="PTHR13887">
    <property type="entry name" value="GLUTATHIONE S-TRANSFERASE KAPPA"/>
    <property type="match status" value="1"/>
</dbReference>
<dbReference type="OrthoDB" id="9780147at2"/>
<evidence type="ECO:0000256" key="1">
    <source>
        <dbReference type="ARBA" id="ARBA00022729"/>
    </source>
</evidence>
<feature type="chain" id="PRO_5020676213" evidence="5">
    <location>
        <begin position="26"/>
        <end position="248"/>
    </location>
</feature>
<evidence type="ECO:0000256" key="5">
    <source>
        <dbReference type="SAM" id="SignalP"/>
    </source>
</evidence>
<keyword evidence="3" id="KW-1015">Disulfide bond</keyword>
<dbReference type="PANTHER" id="PTHR13887:SF14">
    <property type="entry name" value="DISULFIDE BOND FORMATION PROTEIN D"/>
    <property type="match status" value="1"/>
</dbReference>
<dbReference type="CDD" id="cd03023">
    <property type="entry name" value="DsbA_Com1_like"/>
    <property type="match status" value="1"/>
</dbReference>
<evidence type="ECO:0000256" key="3">
    <source>
        <dbReference type="ARBA" id="ARBA00023157"/>
    </source>
</evidence>
<organism evidence="7 8">
    <name type="scientific">Marinicauda pacifica</name>
    <dbReference type="NCBI Taxonomy" id="1133559"/>
    <lineage>
        <taxon>Bacteria</taxon>
        <taxon>Pseudomonadati</taxon>
        <taxon>Pseudomonadota</taxon>
        <taxon>Alphaproteobacteria</taxon>
        <taxon>Maricaulales</taxon>
        <taxon>Maricaulaceae</taxon>
        <taxon>Marinicauda</taxon>
    </lineage>
</organism>
<evidence type="ECO:0000256" key="4">
    <source>
        <dbReference type="ARBA" id="ARBA00023284"/>
    </source>
</evidence>
<evidence type="ECO:0000313" key="7">
    <source>
        <dbReference type="EMBL" id="TGY94378.1"/>
    </source>
</evidence>
<keyword evidence="8" id="KW-1185">Reference proteome</keyword>
<dbReference type="InterPro" id="IPR001853">
    <property type="entry name" value="DSBA-like_thioredoxin_dom"/>
</dbReference>
<dbReference type="PROSITE" id="PS51352">
    <property type="entry name" value="THIOREDOXIN_2"/>
    <property type="match status" value="1"/>
</dbReference>
<dbReference type="InterPro" id="IPR013766">
    <property type="entry name" value="Thioredoxin_domain"/>
</dbReference>
<protein>
    <submittedName>
        <fullName evidence="7">DsbA family protein</fullName>
    </submittedName>
</protein>
<dbReference type="PROSITE" id="PS51257">
    <property type="entry name" value="PROKAR_LIPOPROTEIN"/>
    <property type="match status" value="1"/>
</dbReference>
<evidence type="ECO:0000256" key="2">
    <source>
        <dbReference type="ARBA" id="ARBA00023002"/>
    </source>
</evidence>
<dbReference type="Pfam" id="PF01323">
    <property type="entry name" value="DSBA"/>
    <property type="match status" value="1"/>
</dbReference>
<dbReference type="Gene3D" id="3.40.30.10">
    <property type="entry name" value="Glutaredoxin"/>
    <property type="match status" value="1"/>
</dbReference>
<feature type="signal peptide" evidence="5">
    <location>
        <begin position="1"/>
        <end position="25"/>
    </location>
</feature>
<dbReference type="Pfam" id="PF18312">
    <property type="entry name" value="ScsC_N"/>
    <property type="match status" value="1"/>
</dbReference>
<name>A0A4S2HEY8_9PROT</name>
<proteinExistence type="predicted"/>
<dbReference type="EMBL" id="SRXV01000001">
    <property type="protein sequence ID" value="TGY94378.1"/>
    <property type="molecule type" value="Genomic_DNA"/>
</dbReference>
<dbReference type="InterPro" id="IPR041205">
    <property type="entry name" value="ScsC_N"/>
</dbReference>
<dbReference type="GO" id="GO:0016491">
    <property type="term" value="F:oxidoreductase activity"/>
    <property type="evidence" value="ECO:0007669"/>
    <property type="project" value="UniProtKB-KW"/>
</dbReference>
<dbReference type="AlphaFoldDB" id="A0A4S2HEY8"/>
<keyword evidence="2" id="KW-0560">Oxidoreductase</keyword>
<evidence type="ECO:0000313" key="8">
    <source>
        <dbReference type="Proteomes" id="UP000305451"/>
    </source>
</evidence>
<accession>A0A4S2HEY8</accession>
<keyword evidence="4" id="KW-0676">Redox-active center</keyword>
<dbReference type="SUPFAM" id="SSF52833">
    <property type="entry name" value="Thioredoxin-like"/>
    <property type="match status" value="1"/>
</dbReference>